<dbReference type="GO" id="GO:0015171">
    <property type="term" value="F:amino acid transmembrane transporter activity"/>
    <property type="evidence" value="ECO:0007669"/>
    <property type="project" value="TreeGrafter"/>
</dbReference>
<sequence>MSILSFFLFSFMASITPGPANIALLTASGSKNFSGAATFLAGICSGFALVLLVSILPFSGVSLLPEGIKSGFISVIQILGAVYLIYISFVMLRQHVDERDTSLGFFHGLLIHPLSPKAWFFVVSAYSTFIDFDNTGVLGVALYVFIFLCSAIVAHWVWLLSGYVMKGALNEGQLVLINKVLCSGLLALSLYMLVYALGNLL</sequence>
<feature type="transmembrane region" description="Helical" evidence="6">
    <location>
        <begin position="141"/>
        <end position="164"/>
    </location>
</feature>
<keyword evidence="2" id="KW-1003">Cell membrane</keyword>
<dbReference type="Proteomes" id="UP000275394">
    <property type="component" value="Unassembled WGS sequence"/>
</dbReference>
<name>A0A3N2DN62_9GAMM</name>
<dbReference type="EMBL" id="RKHR01000004">
    <property type="protein sequence ID" value="ROS01089.1"/>
    <property type="molecule type" value="Genomic_DNA"/>
</dbReference>
<gene>
    <name evidence="7" type="ORF">EDC56_1514</name>
</gene>
<keyword evidence="3 6" id="KW-0812">Transmembrane</keyword>
<comment type="subcellular location">
    <subcellularLocation>
        <location evidence="1">Cell membrane</location>
        <topology evidence="1">Multi-pass membrane protein</topology>
    </subcellularLocation>
</comment>
<evidence type="ECO:0000256" key="2">
    <source>
        <dbReference type="ARBA" id="ARBA00022475"/>
    </source>
</evidence>
<evidence type="ECO:0000256" key="6">
    <source>
        <dbReference type="SAM" id="Phobius"/>
    </source>
</evidence>
<dbReference type="Pfam" id="PF01810">
    <property type="entry name" value="LysE"/>
    <property type="match status" value="1"/>
</dbReference>
<evidence type="ECO:0000313" key="8">
    <source>
        <dbReference type="Proteomes" id="UP000275394"/>
    </source>
</evidence>
<reference evidence="7 8" key="1">
    <citation type="submission" date="2018-11" db="EMBL/GenBank/DDBJ databases">
        <title>Genomic Encyclopedia of Type Strains, Phase IV (KMG-IV): sequencing the most valuable type-strain genomes for metagenomic binning, comparative biology and taxonomic classification.</title>
        <authorList>
            <person name="Goeker M."/>
        </authorList>
    </citation>
    <scope>NUCLEOTIDE SEQUENCE [LARGE SCALE GENOMIC DNA]</scope>
    <source>
        <strain evidence="7 8">DSM 100316</strain>
    </source>
</reference>
<comment type="caution">
    <text evidence="7">The sequence shown here is derived from an EMBL/GenBank/DDBJ whole genome shotgun (WGS) entry which is preliminary data.</text>
</comment>
<dbReference type="InterPro" id="IPR001123">
    <property type="entry name" value="LeuE-type"/>
</dbReference>
<feature type="transmembrane region" description="Helical" evidence="6">
    <location>
        <begin position="6"/>
        <end position="27"/>
    </location>
</feature>
<protein>
    <submittedName>
        <fullName evidence="7">Threonine/homoserine/homoserine lactone efflux protein</fullName>
    </submittedName>
</protein>
<accession>A0A3N2DN62</accession>
<feature type="transmembrane region" description="Helical" evidence="6">
    <location>
        <begin position="39"/>
        <end position="59"/>
    </location>
</feature>
<keyword evidence="5 6" id="KW-0472">Membrane</keyword>
<dbReference type="AlphaFoldDB" id="A0A3N2DN62"/>
<evidence type="ECO:0000256" key="3">
    <source>
        <dbReference type="ARBA" id="ARBA00022692"/>
    </source>
</evidence>
<evidence type="ECO:0000256" key="5">
    <source>
        <dbReference type="ARBA" id="ARBA00023136"/>
    </source>
</evidence>
<dbReference type="RefSeq" id="WP_123711919.1">
    <property type="nucleotide sequence ID" value="NZ_RKHR01000004.1"/>
</dbReference>
<dbReference type="PANTHER" id="PTHR30086:SF20">
    <property type="entry name" value="ARGININE EXPORTER PROTEIN ARGO-RELATED"/>
    <property type="match status" value="1"/>
</dbReference>
<organism evidence="7 8">
    <name type="scientific">Sinobacterium caligoides</name>
    <dbReference type="NCBI Taxonomy" id="933926"/>
    <lineage>
        <taxon>Bacteria</taxon>
        <taxon>Pseudomonadati</taxon>
        <taxon>Pseudomonadota</taxon>
        <taxon>Gammaproteobacteria</taxon>
        <taxon>Cellvibrionales</taxon>
        <taxon>Spongiibacteraceae</taxon>
        <taxon>Sinobacterium</taxon>
    </lineage>
</organism>
<dbReference type="OrthoDB" id="9812084at2"/>
<dbReference type="GO" id="GO:0033228">
    <property type="term" value="P:cysteine export across plasma membrane"/>
    <property type="evidence" value="ECO:0007669"/>
    <property type="project" value="TreeGrafter"/>
</dbReference>
<proteinExistence type="predicted"/>
<evidence type="ECO:0000313" key="7">
    <source>
        <dbReference type="EMBL" id="ROS01089.1"/>
    </source>
</evidence>
<evidence type="ECO:0000256" key="1">
    <source>
        <dbReference type="ARBA" id="ARBA00004651"/>
    </source>
</evidence>
<feature type="transmembrane region" description="Helical" evidence="6">
    <location>
        <begin position="104"/>
        <end position="129"/>
    </location>
</feature>
<dbReference type="GO" id="GO:0005886">
    <property type="term" value="C:plasma membrane"/>
    <property type="evidence" value="ECO:0007669"/>
    <property type="project" value="UniProtKB-SubCell"/>
</dbReference>
<feature type="transmembrane region" description="Helical" evidence="6">
    <location>
        <begin position="176"/>
        <end position="198"/>
    </location>
</feature>
<keyword evidence="4 6" id="KW-1133">Transmembrane helix</keyword>
<feature type="transmembrane region" description="Helical" evidence="6">
    <location>
        <begin position="71"/>
        <end position="92"/>
    </location>
</feature>
<dbReference type="PANTHER" id="PTHR30086">
    <property type="entry name" value="ARGININE EXPORTER PROTEIN ARGO"/>
    <property type="match status" value="1"/>
</dbReference>
<keyword evidence="8" id="KW-1185">Reference proteome</keyword>
<evidence type="ECO:0000256" key="4">
    <source>
        <dbReference type="ARBA" id="ARBA00022989"/>
    </source>
</evidence>